<gene>
    <name evidence="1" type="ordered locus">Rmet_6745</name>
</gene>
<keyword evidence="2" id="KW-1185">Reference proteome</keyword>
<organism evidence="1 2">
    <name type="scientific">Cupriavidus metallidurans (strain ATCC 43123 / DSM 2839 / NBRC 102507 / CH34)</name>
    <name type="common">Ralstonia metallidurans</name>
    <dbReference type="NCBI Taxonomy" id="266264"/>
    <lineage>
        <taxon>Bacteria</taxon>
        <taxon>Pseudomonadati</taxon>
        <taxon>Pseudomonadota</taxon>
        <taxon>Betaproteobacteria</taxon>
        <taxon>Burkholderiales</taxon>
        <taxon>Burkholderiaceae</taxon>
        <taxon>Cupriavidus</taxon>
    </lineage>
</organism>
<evidence type="ECO:0000313" key="1">
    <source>
        <dbReference type="EMBL" id="ADC45324.1"/>
    </source>
</evidence>
<dbReference type="HOGENOM" id="CLU_2919468_0_0_4"/>
<dbReference type="EMBL" id="CP000353">
    <property type="protein sequence ID" value="ADC45324.1"/>
    <property type="molecule type" value="Genomic_DNA"/>
</dbReference>
<name>D3DYF4_CUPMC</name>
<evidence type="ECO:0000313" key="2">
    <source>
        <dbReference type="Proteomes" id="UP000002429"/>
    </source>
</evidence>
<sequence length="61" mass="7213">MERGELFRFEISIRSYRIAIRMEGGYLYPLAEMILGKFFGQMSRDFSILKQIEYSATCFCV</sequence>
<keyword evidence="1" id="KW-0614">Plasmid</keyword>
<dbReference type="AlphaFoldDB" id="D3DYF4"/>
<geneLocation type="plasmid" evidence="1 2">
    <name>megaplasmid</name>
</geneLocation>
<proteinExistence type="predicted"/>
<dbReference type="Proteomes" id="UP000002429">
    <property type="component" value="Plasmid megaplasmid"/>
</dbReference>
<dbReference type="KEGG" id="rme:Rmet_6745"/>
<accession>D3DYF4</accession>
<protein>
    <submittedName>
        <fullName evidence="1">Uncharacterized protein</fullName>
    </submittedName>
</protein>
<reference evidence="2" key="1">
    <citation type="journal article" date="2010" name="PLoS ONE">
        <title>The complete genome sequence of Cupriavidus metallidurans strain CH34, a master survivalist in harsh and anthropogenic environments.</title>
        <authorList>
            <person name="Janssen P.J."/>
            <person name="Van Houdt R."/>
            <person name="Moors H."/>
            <person name="Monsieurs P."/>
            <person name="Morin N."/>
            <person name="Michaux A."/>
            <person name="Benotmane M.A."/>
            <person name="Leys N."/>
            <person name="Vallaeys T."/>
            <person name="Lapidus A."/>
            <person name="Monchy S."/>
            <person name="Medigue C."/>
            <person name="Taghavi S."/>
            <person name="McCorkle S."/>
            <person name="Dunn J."/>
            <person name="van der Lelie D."/>
            <person name="Mergeay M."/>
        </authorList>
    </citation>
    <scope>NUCLEOTIDE SEQUENCE [LARGE SCALE GENOMIC DNA]</scope>
    <source>
        <strain evidence="2">ATCC 43123 / DSM 2839 / NBRC 102507 / CH34</strain>
    </source>
</reference>